<dbReference type="InterPro" id="IPR013216">
    <property type="entry name" value="Methyltransf_11"/>
</dbReference>
<dbReference type="Proteomes" id="UP000839834">
    <property type="component" value="Unassembled WGS sequence"/>
</dbReference>
<dbReference type="PROSITE" id="PS51683">
    <property type="entry name" value="SAM_OMT_II"/>
    <property type="match status" value="1"/>
</dbReference>
<dbReference type="InterPro" id="IPR016461">
    <property type="entry name" value="COMT-like"/>
</dbReference>
<gene>
    <name evidence="4" type="ORF">KO51_26720</name>
    <name evidence="3" type="ORF">NL99_18725</name>
</gene>
<comment type="caution">
    <text evidence="4">The sequence shown here is derived from an EMBL/GenBank/DDBJ whole genome shotgun (WGS) entry which is preliminary data.</text>
</comment>
<dbReference type="GO" id="GO:0032259">
    <property type="term" value="P:methylation"/>
    <property type="evidence" value="ECO:0007669"/>
    <property type="project" value="UniProtKB-KW"/>
</dbReference>
<dbReference type="GO" id="GO:0046983">
    <property type="term" value="F:protein dimerization activity"/>
    <property type="evidence" value="ECO:0007669"/>
    <property type="project" value="InterPro"/>
</dbReference>
<dbReference type="Gene3D" id="1.10.10.10">
    <property type="entry name" value="Winged helix-like DNA-binding domain superfamily/Winged helix DNA-binding domain"/>
    <property type="match status" value="1"/>
</dbReference>
<dbReference type="EMBL" id="AAACVH010000034">
    <property type="protein sequence ID" value="EAA8666972.1"/>
    <property type="molecule type" value="Genomic_DNA"/>
</dbReference>
<proteinExistence type="predicted"/>
<dbReference type="Pfam" id="PF08241">
    <property type="entry name" value="Methyltransf_11"/>
    <property type="match status" value="1"/>
</dbReference>
<sequence>MNSNRGSILQQYWDLALANIKADVLRVAIEWELFSYLDKPTETAAVAAQFGLDPANAGYMLDMLWSMGLLFRESGEPARYVTQAVAQNYFCSDSVQYMGDAFLFRLRGLRHFGSRLAEHVRSGVICSQADGVQTTQENWAKAAGLQIAQEQRAVTVDAVMALMKRIPEFQSGGWLLDLGGGPGLIAIAMLQACPAFYGEVFDFPETVKVAQHNIHRAGLGERLRVRCGDLAVDPIGENFDFIWCSSVLHFVPDINDALAKIWAALKPGGVFISAHAEIPPTAAEAGKILPYYLSMQMKRNHVTRKGELYSAMETIGFTRIEQYDDIAFPIAPVSVLIARKEAV</sequence>
<dbReference type="SUPFAM" id="SSF53335">
    <property type="entry name" value="S-adenosyl-L-methionine-dependent methyltransferases"/>
    <property type="match status" value="1"/>
</dbReference>
<organism evidence="4">
    <name type="scientific">Salmonella enterica</name>
    <name type="common">Salmonella choleraesuis</name>
    <dbReference type="NCBI Taxonomy" id="28901"/>
    <lineage>
        <taxon>Bacteria</taxon>
        <taxon>Pseudomonadati</taxon>
        <taxon>Pseudomonadota</taxon>
        <taxon>Gammaproteobacteria</taxon>
        <taxon>Enterobacterales</taxon>
        <taxon>Enterobacteriaceae</taxon>
        <taxon>Salmonella</taxon>
    </lineage>
</organism>
<dbReference type="Gene3D" id="3.40.50.150">
    <property type="entry name" value="Vaccinia Virus protein VP39"/>
    <property type="match status" value="1"/>
</dbReference>
<name>A0A3R0CNC5_SALER</name>
<evidence type="ECO:0000313" key="4">
    <source>
        <dbReference type="EMBL" id="MIK94965.1"/>
    </source>
</evidence>
<dbReference type="CDD" id="cd02440">
    <property type="entry name" value="AdoMet_MTases"/>
    <property type="match status" value="1"/>
</dbReference>
<dbReference type="EMBL" id="RSMR01000055">
    <property type="protein sequence ID" value="MIK94965.1"/>
    <property type="molecule type" value="Genomic_DNA"/>
</dbReference>
<dbReference type="SUPFAM" id="SSF46785">
    <property type="entry name" value="Winged helix' DNA-binding domain"/>
    <property type="match status" value="1"/>
</dbReference>
<evidence type="ECO:0000259" key="2">
    <source>
        <dbReference type="Pfam" id="PF08241"/>
    </source>
</evidence>
<dbReference type="InterPro" id="IPR036388">
    <property type="entry name" value="WH-like_DNA-bd_sf"/>
</dbReference>
<keyword evidence="4" id="KW-0808">Transferase</keyword>
<dbReference type="Proteomes" id="UP000885283">
    <property type="component" value="Unassembled WGS sequence"/>
</dbReference>
<protein>
    <submittedName>
        <fullName evidence="4">Class I SAM-dependent methyltransferase</fullName>
    </submittedName>
</protein>
<accession>A0A3R0CNC5</accession>
<dbReference type="Pfam" id="PF08100">
    <property type="entry name" value="Dimerisation"/>
    <property type="match status" value="1"/>
</dbReference>
<reference evidence="4" key="1">
    <citation type="submission" date="2018-08" db="EMBL/GenBank/DDBJ databases">
        <authorList>
            <consortium name="GenomeTrakr network: Whole genome sequencing for foodborne pathogen traceback"/>
        </authorList>
    </citation>
    <scope>NUCLEOTIDE SEQUENCE [LARGE SCALE GENOMIC DNA]</scope>
    <source>
        <strain evidence="4">FLUFL-1338</strain>
        <strain evidence="3">FLUFL-367</strain>
    </source>
</reference>
<feature type="domain" description="Methyltransferase type 11" evidence="2">
    <location>
        <begin position="176"/>
        <end position="272"/>
    </location>
</feature>
<feature type="domain" description="O-methyltransferase dimerisation" evidence="1">
    <location>
        <begin position="13"/>
        <end position="89"/>
    </location>
</feature>
<dbReference type="InterPro" id="IPR029063">
    <property type="entry name" value="SAM-dependent_MTases_sf"/>
</dbReference>
<dbReference type="InterPro" id="IPR012967">
    <property type="entry name" value="COMT_dimerisation"/>
</dbReference>
<keyword evidence="4" id="KW-0489">Methyltransferase</keyword>
<evidence type="ECO:0000313" key="3">
    <source>
        <dbReference type="EMBL" id="EAA8666972.1"/>
    </source>
</evidence>
<dbReference type="InterPro" id="IPR036390">
    <property type="entry name" value="WH_DNA-bd_sf"/>
</dbReference>
<dbReference type="AlphaFoldDB" id="A0A3R0CNC5"/>
<dbReference type="GO" id="GO:0008757">
    <property type="term" value="F:S-adenosylmethionine-dependent methyltransferase activity"/>
    <property type="evidence" value="ECO:0007669"/>
    <property type="project" value="InterPro"/>
</dbReference>
<evidence type="ECO:0000259" key="1">
    <source>
        <dbReference type="Pfam" id="PF08100"/>
    </source>
</evidence>